<dbReference type="InterPro" id="IPR020422">
    <property type="entry name" value="TYR_PHOSPHATASE_DUAL_dom"/>
</dbReference>
<organism evidence="8 9">
    <name type="scientific">Aspergillus pseudoustus</name>
    <dbReference type="NCBI Taxonomy" id="1810923"/>
    <lineage>
        <taxon>Eukaryota</taxon>
        <taxon>Fungi</taxon>
        <taxon>Dikarya</taxon>
        <taxon>Ascomycota</taxon>
        <taxon>Pezizomycotina</taxon>
        <taxon>Eurotiomycetes</taxon>
        <taxon>Eurotiomycetidae</taxon>
        <taxon>Eurotiales</taxon>
        <taxon>Aspergillaceae</taxon>
        <taxon>Aspergillus</taxon>
        <taxon>Aspergillus subgen. Nidulantes</taxon>
    </lineage>
</organism>
<dbReference type="InterPro" id="IPR029021">
    <property type="entry name" value="Prot-tyrosine_phosphatase-like"/>
</dbReference>
<dbReference type="Pfam" id="PF00782">
    <property type="entry name" value="DSPc"/>
    <property type="match status" value="1"/>
</dbReference>
<dbReference type="PANTHER" id="PTHR45848">
    <property type="entry name" value="DUAL SPECIFICITY PROTEIN PHOSPHATASE 12 FAMILY MEMBER"/>
    <property type="match status" value="1"/>
</dbReference>
<dbReference type="SUPFAM" id="SSF52799">
    <property type="entry name" value="(Phosphotyrosine protein) phosphatases II"/>
    <property type="match status" value="1"/>
</dbReference>
<feature type="compositionally biased region" description="Acidic residues" evidence="5">
    <location>
        <begin position="189"/>
        <end position="200"/>
    </location>
</feature>
<dbReference type="EC" id="3.1.3.48" evidence="2"/>
<dbReference type="Gene3D" id="3.90.190.10">
    <property type="entry name" value="Protein tyrosine phosphatase superfamily"/>
    <property type="match status" value="1"/>
</dbReference>
<dbReference type="PROSITE" id="PS50054">
    <property type="entry name" value="TYR_PHOSPHATASE_DUAL"/>
    <property type="match status" value="1"/>
</dbReference>
<reference evidence="8 9" key="1">
    <citation type="submission" date="2024-07" db="EMBL/GenBank/DDBJ databases">
        <title>Section-level genome sequencing and comparative genomics of Aspergillus sections Usti and Cavernicolus.</title>
        <authorList>
            <consortium name="Lawrence Berkeley National Laboratory"/>
            <person name="Nybo J.L."/>
            <person name="Vesth T.C."/>
            <person name="Theobald S."/>
            <person name="Frisvad J.C."/>
            <person name="Larsen T.O."/>
            <person name="Kjaerboelling I."/>
            <person name="Rothschild-Mancinelli K."/>
            <person name="Lyhne E.K."/>
            <person name="Kogle M.E."/>
            <person name="Barry K."/>
            <person name="Clum A."/>
            <person name="Na H."/>
            <person name="Ledsgaard L."/>
            <person name="Lin J."/>
            <person name="Lipzen A."/>
            <person name="Kuo A."/>
            <person name="Riley R."/>
            <person name="Mondo S."/>
            <person name="Labutti K."/>
            <person name="Haridas S."/>
            <person name="Pangalinan J."/>
            <person name="Salamov A.A."/>
            <person name="Simmons B.A."/>
            <person name="Magnuson J.K."/>
            <person name="Chen J."/>
            <person name="Drula E."/>
            <person name="Henrissat B."/>
            <person name="Wiebenga A."/>
            <person name="Lubbers R.J."/>
            <person name="Gomes A.C."/>
            <person name="Makela M.R."/>
            <person name="Stajich J."/>
            <person name="Grigoriev I.V."/>
            <person name="Mortensen U.H."/>
            <person name="De Vries R.P."/>
            <person name="Baker S.E."/>
            <person name="Andersen M.R."/>
        </authorList>
    </citation>
    <scope>NUCLEOTIDE SEQUENCE [LARGE SCALE GENOMIC DNA]</scope>
    <source>
        <strain evidence="8 9">CBS 123904</strain>
    </source>
</reference>
<dbReference type="InterPro" id="IPR016130">
    <property type="entry name" value="Tyr_Pase_AS"/>
</dbReference>
<feature type="domain" description="Tyrosine specific protein phosphatases" evidence="7">
    <location>
        <begin position="86"/>
        <end position="165"/>
    </location>
</feature>
<dbReference type="SMART" id="SM00195">
    <property type="entry name" value="DSPc"/>
    <property type="match status" value="1"/>
</dbReference>
<evidence type="ECO:0000313" key="9">
    <source>
        <dbReference type="Proteomes" id="UP001610446"/>
    </source>
</evidence>
<evidence type="ECO:0000256" key="5">
    <source>
        <dbReference type="SAM" id="MobiDB-lite"/>
    </source>
</evidence>
<evidence type="ECO:0000259" key="6">
    <source>
        <dbReference type="PROSITE" id="PS50054"/>
    </source>
</evidence>
<comment type="caution">
    <text evidence="8">The sequence shown here is derived from an EMBL/GenBank/DDBJ whole genome shotgun (WGS) entry which is preliminary data.</text>
</comment>
<evidence type="ECO:0000256" key="4">
    <source>
        <dbReference type="ARBA" id="ARBA00022912"/>
    </source>
</evidence>
<keyword evidence="4" id="KW-0904">Protein phosphatase</keyword>
<protein>
    <recommendedName>
        <fullName evidence="2">protein-tyrosine-phosphatase</fullName>
        <ecNumber evidence="2">3.1.3.48</ecNumber>
    </recommendedName>
</protein>
<dbReference type="EMBL" id="JBFXLU010000078">
    <property type="protein sequence ID" value="KAL2844772.1"/>
    <property type="molecule type" value="Genomic_DNA"/>
</dbReference>
<sequence>MDPLPGTTLCPILAVPGLYISDRFAARSNALLVEHGITHILSVVRWEDRARSSGYETDAETDASSIIRNHVDIDDDPMEDLLLRLDGMLEWVHEAIGPNPSKEGGGGVECRTDNPPAQTRGRVLVHCNQGISRSGSVIVAYIMRYLLLPYAAALTTARESRSLIMPNIGFEYQLRMWETCGFDVFLGEEGQEPEQNEPQEGEQRQRKKKPEYAAWKEEVAQIYNHQQYRDFQRAREELIRSLVARLLDLRENDV</sequence>
<dbReference type="PROSITE" id="PS50056">
    <property type="entry name" value="TYR_PHOSPHATASE_2"/>
    <property type="match status" value="1"/>
</dbReference>
<dbReference type="PROSITE" id="PS00383">
    <property type="entry name" value="TYR_PHOSPHATASE_1"/>
    <property type="match status" value="1"/>
</dbReference>
<name>A0ABR4JYB2_9EURO</name>
<comment type="similarity">
    <text evidence="1">Belongs to the protein-tyrosine phosphatase family. Non-receptor class dual specificity subfamily.</text>
</comment>
<dbReference type="PANTHER" id="PTHR45848:SF4">
    <property type="entry name" value="DUAL SPECIFICITY PROTEIN PHOSPHATASE 12"/>
    <property type="match status" value="1"/>
</dbReference>
<keyword evidence="9" id="KW-1185">Reference proteome</keyword>
<dbReference type="InterPro" id="IPR000340">
    <property type="entry name" value="Dual-sp_phosphatase_cat-dom"/>
</dbReference>
<dbReference type="Proteomes" id="UP001610446">
    <property type="component" value="Unassembled WGS sequence"/>
</dbReference>
<evidence type="ECO:0000256" key="1">
    <source>
        <dbReference type="ARBA" id="ARBA00008601"/>
    </source>
</evidence>
<keyword evidence="3" id="KW-0378">Hydrolase</keyword>
<evidence type="ECO:0000313" key="8">
    <source>
        <dbReference type="EMBL" id="KAL2844772.1"/>
    </source>
</evidence>
<feature type="domain" description="Tyrosine-protein phosphatase" evidence="6">
    <location>
        <begin position="10"/>
        <end position="183"/>
    </location>
</feature>
<evidence type="ECO:0000259" key="7">
    <source>
        <dbReference type="PROSITE" id="PS50056"/>
    </source>
</evidence>
<proteinExistence type="inferred from homology"/>
<dbReference type="CDD" id="cd14498">
    <property type="entry name" value="DSP"/>
    <property type="match status" value="1"/>
</dbReference>
<evidence type="ECO:0000256" key="2">
    <source>
        <dbReference type="ARBA" id="ARBA00013064"/>
    </source>
</evidence>
<gene>
    <name evidence="8" type="ORF">BJY01DRAFT_248051</name>
</gene>
<feature type="region of interest" description="Disordered" evidence="5">
    <location>
        <begin position="189"/>
        <end position="210"/>
    </location>
</feature>
<evidence type="ECO:0000256" key="3">
    <source>
        <dbReference type="ARBA" id="ARBA00022801"/>
    </source>
</evidence>
<accession>A0ABR4JYB2</accession>
<dbReference type="InterPro" id="IPR000387">
    <property type="entry name" value="Tyr_Pase_dom"/>
</dbReference>